<dbReference type="InterPro" id="IPR007219">
    <property type="entry name" value="XnlR_reg_dom"/>
</dbReference>
<evidence type="ECO:0000256" key="3">
    <source>
        <dbReference type="SAM" id="MobiDB-lite"/>
    </source>
</evidence>
<keyword evidence="6" id="KW-1185">Reference proteome</keyword>
<sequence>MDHMSFQMPAMAPPPLINQPPQIFGAYDTLPHLTPDLAAQMFQDSAMLLDDSVEAKRRRIARACDMCRKKKIKCDGKLPACSHCTNYKTECIFTQVEKKRSPPKGAKYIEGLENRLGRMEHLLRLSGLLDDEEGDVDLSVLEKKLTERRNQQSRQASLATTSSPASPSQAASAPSATDGAESTPQSSFASPAPIIVKDEKKPSSPGEDKNPGGPEEVEALSEMMCSLVTNNYGETRFIGSSSGFSIFSPKGIEWVNTKTGDQSFQRTISDVSVDDHKWTNWKPEVFGDLFRRQIFRPLPAKPEALSLLKDFFENFNCIFPLFHQPTFMHLVELQYSPDPYHGSGWWASLNVALAIAHRLRVMSNLVPQDEDEKAWGHLKNAMGVFPELMMRNTDLLSVQALLGMALFMQGTPNPQPSFLLISSAMRLAHTIGLHKRGTGFNLNPIEIEQRKRVFWIAYMLDKDLCLRSGRPPAQDDDDMNVELPEADPADNIGNIPLADGKGKMNLFRVMCEVAIIESEVYKRLYSVQATKQSDGDLLNTIGELDQKLEDWKDSIPVDFRPEHEIQASHTPLILHVVMVHLTYYNCLTTIHRMSIHHGYWTSRLSNYAIQGLNSKPLNPRVFSSATICTNAARASVSLLKYVPQGDFACVWMILYFPVSALVTLFGNILQNPVDPRAKSDTRLMNTVVTFLSMLGQEAEQGGVHRMLGICSEFERIAKAVIAKTEKDMSSRRKRKPQDTASKPPATRTTSSTTATPSNFSASHTPRPANASPPGPDAYNHLSPSQRPDRGSPFSMPNSVNGGSPQMNAAGWPQEYGIHQNGEYDSFGFDMHSPPMHPGAMFQQPVLPQDLFSLPMNLDFTFAEMSGGAYPTVENGNFNHDHLMGQLQ</sequence>
<evidence type="ECO:0000313" key="5">
    <source>
        <dbReference type="EMBL" id="KAH7152272.1"/>
    </source>
</evidence>
<dbReference type="PROSITE" id="PS00463">
    <property type="entry name" value="ZN2_CY6_FUNGAL_1"/>
    <property type="match status" value="1"/>
</dbReference>
<gene>
    <name evidence="5" type="ORF">B0J13DRAFT_438989</name>
</gene>
<feature type="compositionally biased region" description="Low complexity" evidence="3">
    <location>
        <begin position="739"/>
        <end position="762"/>
    </location>
</feature>
<dbReference type="GO" id="GO:0008270">
    <property type="term" value="F:zinc ion binding"/>
    <property type="evidence" value="ECO:0007669"/>
    <property type="project" value="InterPro"/>
</dbReference>
<keyword evidence="1" id="KW-0479">Metal-binding</keyword>
<feature type="compositionally biased region" description="Basic and acidic residues" evidence="3">
    <location>
        <begin position="196"/>
        <end position="210"/>
    </location>
</feature>
<feature type="region of interest" description="Disordered" evidence="3">
    <location>
        <begin position="724"/>
        <end position="811"/>
    </location>
</feature>
<dbReference type="GO" id="GO:0006351">
    <property type="term" value="P:DNA-templated transcription"/>
    <property type="evidence" value="ECO:0007669"/>
    <property type="project" value="InterPro"/>
</dbReference>
<dbReference type="EMBL" id="JAGMUU010000005">
    <property type="protein sequence ID" value="KAH7152272.1"/>
    <property type="molecule type" value="Genomic_DNA"/>
</dbReference>
<dbReference type="InterPro" id="IPR036864">
    <property type="entry name" value="Zn2-C6_fun-type_DNA-bd_sf"/>
</dbReference>
<evidence type="ECO:0000256" key="2">
    <source>
        <dbReference type="ARBA" id="ARBA00023242"/>
    </source>
</evidence>
<keyword evidence="2" id="KW-0539">Nucleus</keyword>
<feature type="compositionally biased region" description="Polar residues" evidence="3">
    <location>
        <begin position="180"/>
        <end position="189"/>
    </location>
</feature>
<dbReference type="PANTHER" id="PTHR46910">
    <property type="entry name" value="TRANSCRIPTION FACTOR PDR1"/>
    <property type="match status" value="1"/>
</dbReference>
<dbReference type="AlphaFoldDB" id="A0A9P9F3Q1"/>
<feature type="compositionally biased region" description="Low complexity" evidence="3">
    <location>
        <begin position="156"/>
        <end position="177"/>
    </location>
</feature>
<dbReference type="Pfam" id="PF00172">
    <property type="entry name" value="Zn_clus"/>
    <property type="match status" value="1"/>
</dbReference>
<dbReference type="PANTHER" id="PTHR46910:SF25">
    <property type="entry name" value="ABC-TRANSPORTER-REGULATING TRANSCRIPTION FACTOR"/>
    <property type="match status" value="1"/>
</dbReference>
<dbReference type="Pfam" id="PF04082">
    <property type="entry name" value="Fungal_trans"/>
    <property type="match status" value="1"/>
</dbReference>
<dbReference type="CDD" id="cd12148">
    <property type="entry name" value="fungal_TF_MHR"/>
    <property type="match status" value="1"/>
</dbReference>
<dbReference type="InterPro" id="IPR050987">
    <property type="entry name" value="AtrR-like"/>
</dbReference>
<reference evidence="5" key="1">
    <citation type="journal article" date="2021" name="Nat. Commun.">
        <title>Genetic determinants of endophytism in the Arabidopsis root mycobiome.</title>
        <authorList>
            <person name="Mesny F."/>
            <person name="Miyauchi S."/>
            <person name="Thiergart T."/>
            <person name="Pickel B."/>
            <person name="Atanasova L."/>
            <person name="Karlsson M."/>
            <person name="Huettel B."/>
            <person name="Barry K.W."/>
            <person name="Haridas S."/>
            <person name="Chen C."/>
            <person name="Bauer D."/>
            <person name="Andreopoulos W."/>
            <person name="Pangilinan J."/>
            <person name="LaButti K."/>
            <person name="Riley R."/>
            <person name="Lipzen A."/>
            <person name="Clum A."/>
            <person name="Drula E."/>
            <person name="Henrissat B."/>
            <person name="Kohler A."/>
            <person name="Grigoriev I.V."/>
            <person name="Martin F.M."/>
            <person name="Hacquard S."/>
        </authorList>
    </citation>
    <scope>NUCLEOTIDE SEQUENCE</scope>
    <source>
        <strain evidence="5">MPI-CAGE-AT-0021</strain>
    </source>
</reference>
<organism evidence="5 6">
    <name type="scientific">Dactylonectria estremocensis</name>
    <dbReference type="NCBI Taxonomy" id="1079267"/>
    <lineage>
        <taxon>Eukaryota</taxon>
        <taxon>Fungi</taxon>
        <taxon>Dikarya</taxon>
        <taxon>Ascomycota</taxon>
        <taxon>Pezizomycotina</taxon>
        <taxon>Sordariomycetes</taxon>
        <taxon>Hypocreomycetidae</taxon>
        <taxon>Hypocreales</taxon>
        <taxon>Nectriaceae</taxon>
        <taxon>Dactylonectria</taxon>
    </lineage>
</organism>
<accession>A0A9P9F3Q1</accession>
<proteinExistence type="predicted"/>
<dbReference type="SMART" id="SM00066">
    <property type="entry name" value="GAL4"/>
    <property type="match status" value="1"/>
</dbReference>
<protein>
    <submittedName>
        <fullName evidence="5">Fungal-specific transcription factor domain-containing protein</fullName>
    </submittedName>
</protein>
<dbReference type="PROSITE" id="PS50048">
    <property type="entry name" value="ZN2_CY6_FUNGAL_2"/>
    <property type="match status" value="1"/>
</dbReference>
<feature type="compositionally biased region" description="Polar residues" evidence="3">
    <location>
        <begin position="794"/>
        <end position="806"/>
    </location>
</feature>
<dbReference type="GO" id="GO:0003677">
    <property type="term" value="F:DNA binding"/>
    <property type="evidence" value="ECO:0007669"/>
    <property type="project" value="InterPro"/>
</dbReference>
<dbReference type="OrthoDB" id="2123952at2759"/>
<evidence type="ECO:0000256" key="1">
    <source>
        <dbReference type="ARBA" id="ARBA00022723"/>
    </source>
</evidence>
<feature type="region of interest" description="Disordered" evidence="3">
    <location>
        <begin position="147"/>
        <end position="216"/>
    </location>
</feature>
<dbReference type="SMART" id="SM00906">
    <property type="entry name" value="Fungal_trans"/>
    <property type="match status" value="1"/>
</dbReference>
<evidence type="ECO:0000259" key="4">
    <source>
        <dbReference type="PROSITE" id="PS50048"/>
    </source>
</evidence>
<dbReference type="Gene3D" id="4.10.240.10">
    <property type="entry name" value="Zn(2)-C6 fungal-type DNA-binding domain"/>
    <property type="match status" value="1"/>
</dbReference>
<feature type="domain" description="Zn(2)-C6 fungal-type" evidence="4">
    <location>
        <begin position="63"/>
        <end position="93"/>
    </location>
</feature>
<dbReference type="SUPFAM" id="SSF57701">
    <property type="entry name" value="Zn2/Cys6 DNA-binding domain"/>
    <property type="match status" value="1"/>
</dbReference>
<dbReference type="Proteomes" id="UP000717696">
    <property type="component" value="Unassembled WGS sequence"/>
</dbReference>
<dbReference type="GO" id="GO:0000981">
    <property type="term" value="F:DNA-binding transcription factor activity, RNA polymerase II-specific"/>
    <property type="evidence" value="ECO:0007669"/>
    <property type="project" value="InterPro"/>
</dbReference>
<dbReference type="CDD" id="cd00067">
    <property type="entry name" value="GAL4"/>
    <property type="match status" value="1"/>
</dbReference>
<name>A0A9P9F3Q1_9HYPO</name>
<comment type="caution">
    <text evidence="5">The sequence shown here is derived from an EMBL/GenBank/DDBJ whole genome shotgun (WGS) entry which is preliminary data.</text>
</comment>
<evidence type="ECO:0000313" key="6">
    <source>
        <dbReference type="Proteomes" id="UP000717696"/>
    </source>
</evidence>
<dbReference type="InterPro" id="IPR001138">
    <property type="entry name" value="Zn2Cys6_DnaBD"/>
</dbReference>